<keyword evidence="1" id="KW-0472">Membrane</keyword>
<keyword evidence="1" id="KW-0812">Transmembrane</keyword>
<gene>
    <name evidence="2" type="ORF">PAECIP111802_06680</name>
</gene>
<evidence type="ECO:0000256" key="1">
    <source>
        <dbReference type="SAM" id="Phobius"/>
    </source>
</evidence>
<feature type="transmembrane region" description="Helical" evidence="1">
    <location>
        <begin position="6"/>
        <end position="28"/>
    </location>
</feature>
<dbReference type="EMBL" id="CAJVCE010000034">
    <property type="protein sequence ID" value="CAG7657284.1"/>
    <property type="molecule type" value="Genomic_DNA"/>
</dbReference>
<organism evidence="2 3">
    <name type="scientific">Paenibacillus allorhizosphaerae</name>
    <dbReference type="NCBI Taxonomy" id="2849866"/>
    <lineage>
        <taxon>Bacteria</taxon>
        <taxon>Bacillati</taxon>
        <taxon>Bacillota</taxon>
        <taxon>Bacilli</taxon>
        <taxon>Bacillales</taxon>
        <taxon>Paenibacillaceae</taxon>
        <taxon>Paenibacillus</taxon>
    </lineage>
</organism>
<accession>A0ABN7TW61</accession>
<sequence length="53" mass="6367">MVVEFLMWLTLFASITIAFSTFLLEAIIHDSTAYDMEFLWNHQYTLEELHLDR</sequence>
<evidence type="ECO:0000313" key="3">
    <source>
        <dbReference type="Proteomes" id="UP000730618"/>
    </source>
</evidence>
<comment type="caution">
    <text evidence="2">The sequence shown here is derived from an EMBL/GenBank/DDBJ whole genome shotgun (WGS) entry which is preliminary data.</text>
</comment>
<proteinExistence type="predicted"/>
<protein>
    <submittedName>
        <fullName evidence="2">Uncharacterized protein</fullName>
    </submittedName>
</protein>
<keyword evidence="1" id="KW-1133">Transmembrane helix</keyword>
<evidence type="ECO:0000313" key="2">
    <source>
        <dbReference type="EMBL" id="CAG7657284.1"/>
    </source>
</evidence>
<reference evidence="2 3" key="1">
    <citation type="submission" date="2021-06" db="EMBL/GenBank/DDBJ databases">
        <authorList>
            <person name="Criscuolo A."/>
        </authorList>
    </citation>
    <scope>NUCLEOTIDE SEQUENCE [LARGE SCALE GENOMIC DNA]</scope>
    <source>
        <strain evidence="3">CIP 111802</strain>
    </source>
</reference>
<name>A0ABN7TW61_9BACL</name>
<dbReference type="RefSeq" id="WP_218102856.1">
    <property type="nucleotide sequence ID" value="NZ_CAJVCE010000034.1"/>
</dbReference>
<keyword evidence="3" id="KW-1185">Reference proteome</keyword>
<dbReference type="Proteomes" id="UP000730618">
    <property type="component" value="Unassembled WGS sequence"/>
</dbReference>